<dbReference type="Proteomes" id="UP000663845">
    <property type="component" value="Unassembled WGS sequence"/>
</dbReference>
<keyword evidence="1" id="KW-0812">Transmembrane</keyword>
<comment type="caution">
    <text evidence="2">The sequence shown here is derived from an EMBL/GenBank/DDBJ whole genome shotgun (WGS) entry which is preliminary data.</text>
</comment>
<keyword evidence="1" id="KW-1133">Transmembrane helix</keyword>
<dbReference type="EMBL" id="CAJNOG010009230">
    <property type="protein sequence ID" value="CAF1571244.1"/>
    <property type="molecule type" value="Genomic_DNA"/>
</dbReference>
<evidence type="ECO:0000313" key="2">
    <source>
        <dbReference type="EMBL" id="CAF1571244.1"/>
    </source>
</evidence>
<reference evidence="2" key="1">
    <citation type="submission" date="2021-02" db="EMBL/GenBank/DDBJ databases">
        <authorList>
            <person name="Nowell W R."/>
        </authorList>
    </citation>
    <scope>NUCLEOTIDE SEQUENCE</scope>
</reference>
<name>A0A815YKN4_9BILA</name>
<organism evidence="2 3">
    <name type="scientific">Adineta steineri</name>
    <dbReference type="NCBI Taxonomy" id="433720"/>
    <lineage>
        <taxon>Eukaryota</taxon>
        <taxon>Metazoa</taxon>
        <taxon>Spiralia</taxon>
        <taxon>Gnathifera</taxon>
        <taxon>Rotifera</taxon>
        <taxon>Eurotatoria</taxon>
        <taxon>Bdelloidea</taxon>
        <taxon>Adinetida</taxon>
        <taxon>Adinetidae</taxon>
        <taxon>Adineta</taxon>
    </lineage>
</organism>
<protein>
    <submittedName>
        <fullName evidence="2">Uncharacterized protein</fullName>
    </submittedName>
</protein>
<accession>A0A815YKN4</accession>
<evidence type="ECO:0000256" key="1">
    <source>
        <dbReference type="SAM" id="Phobius"/>
    </source>
</evidence>
<dbReference type="AlphaFoldDB" id="A0A815YKN4"/>
<evidence type="ECO:0000313" key="3">
    <source>
        <dbReference type="Proteomes" id="UP000663845"/>
    </source>
</evidence>
<sequence length="69" mass="8072">MNQPQKRPTQYKPYSGQDYEQFKKNHRFGTGFRVSDNVRRGASANFCLLRITTCCAYSFVLDILSLYIK</sequence>
<feature type="non-terminal residue" evidence="2">
    <location>
        <position position="69"/>
    </location>
</feature>
<feature type="transmembrane region" description="Helical" evidence="1">
    <location>
        <begin position="47"/>
        <end position="68"/>
    </location>
</feature>
<gene>
    <name evidence="2" type="ORF">JYZ213_LOCUS47361</name>
</gene>
<proteinExistence type="predicted"/>
<keyword evidence="1" id="KW-0472">Membrane</keyword>